<evidence type="ECO:0000313" key="4">
    <source>
        <dbReference type="Proteomes" id="UP001161325"/>
    </source>
</evidence>
<sequence>MAILKGLDASYGNDQNGMIRPDMVAAAQVADQLDEVIVFRSTGPWAKRWIERGHPTKNFHVKGKSSDWGPQAGCVPHDAKFSKKIDRSPNAADRTKANDKSEAEGWARKVHLFLTRAELDMQLTRREGKVTAIERSFTMPNGDLLLWAGPHGGGEQYLFRAVEDKTRNGFLIHVYDDPKAAALNPFQLADGQRGAALSLSPLYVMASNEVGAGTKAITGDYDLFAVIPTWASYGSQLGQKVAKPGIVLQGAHGLQQGQTFKAGVGLDNVLDPSLHTGGAPRGLTTVRTQRTTATLAANARQEHRDMGNITPRILRCINALNVAMGATGANAPLRRVHHNAESHRNAMFGALTKADMTDTTKGGGGYGDGFPLTAFLPARLRGQFTDVCTLTTYGDLADFAATLHRAGYYVPKNWAWLLPKAFDLTS</sequence>
<dbReference type="InterPro" id="IPR005165">
    <property type="entry name" value="Anthrax_toxin_edema_cen"/>
</dbReference>
<dbReference type="RefSeq" id="WP_284349459.1">
    <property type="nucleotide sequence ID" value="NZ_BRXS01000002.1"/>
</dbReference>
<dbReference type="GO" id="GO:0005576">
    <property type="term" value="C:extracellular region"/>
    <property type="evidence" value="ECO:0007669"/>
    <property type="project" value="InterPro"/>
</dbReference>
<feature type="domain" description="Anthrax toxin edema factor central" evidence="2">
    <location>
        <begin position="17"/>
        <end position="166"/>
    </location>
</feature>
<dbReference type="SUPFAM" id="SSF81298">
    <property type="entry name" value="Adenylylcyclase toxin (the edema factor)"/>
    <property type="match status" value="1"/>
</dbReference>
<evidence type="ECO:0000259" key="2">
    <source>
        <dbReference type="Pfam" id="PF03497"/>
    </source>
</evidence>
<dbReference type="Gene3D" id="3.90.1760.10">
    <property type="entry name" value="Anthrax toxin, edema factor, central domain"/>
    <property type="match status" value="1"/>
</dbReference>
<gene>
    <name evidence="3" type="ORF">rosag_15320</name>
</gene>
<dbReference type="InterPro" id="IPR037017">
    <property type="entry name" value="Anthrax_toxin_edema_cen_sf"/>
</dbReference>
<dbReference type="Pfam" id="PF03497">
    <property type="entry name" value="Anthrax_toxA"/>
    <property type="match status" value="1"/>
</dbReference>
<comment type="caution">
    <text evidence="3">The sequence shown here is derived from an EMBL/GenBank/DDBJ whole genome shotgun (WGS) entry which is preliminary data.</text>
</comment>
<dbReference type="Proteomes" id="UP001161325">
    <property type="component" value="Unassembled WGS sequence"/>
</dbReference>
<dbReference type="EMBL" id="BRXS01000002">
    <property type="protein sequence ID" value="GLC25019.1"/>
    <property type="molecule type" value="Genomic_DNA"/>
</dbReference>
<protein>
    <recommendedName>
        <fullName evidence="2">Anthrax toxin edema factor central domain-containing protein</fullName>
    </recommendedName>
</protein>
<accession>A0AA37VEE3</accession>
<keyword evidence="4" id="KW-1185">Reference proteome</keyword>
<dbReference type="GO" id="GO:0008294">
    <property type="term" value="F:calcium- and calmodulin-responsive adenylate cyclase activity"/>
    <property type="evidence" value="ECO:0007669"/>
    <property type="project" value="InterPro"/>
</dbReference>
<dbReference type="InterPro" id="IPR035099">
    <property type="entry name" value="Anthrax_toxin_C-terminal"/>
</dbReference>
<dbReference type="AlphaFoldDB" id="A0AA37VEE3"/>
<name>A0AA37VEE3_9BACT</name>
<evidence type="ECO:0000256" key="1">
    <source>
        <dbReference type="SAM" id="MobiDB-lite"/>
    </source>
</evidence>
<reference evidence="3" key="1">
    <citation type="submission" date="2022-08" db="EMBL/GenBank/DDBJ databases">
        <title>Draft genome sequencing of Roseisolibacter agri AW1220.</title>
        <authorList>
            <person name="Tobiishi Y."/>
            <person name="Tonouchi A."/>
        </authorList>
    </citation>
    <scope>NUCLEOTIDE SEQUENCE</scope>
    <source>
        <strain evidence="3">AW1220</strain>
    </source>
</reference>
<feature type="region of interest" description="Disordered" evidence="1">
    <location>
        <begin position="80"/>
        <end position="101"/>
    </location>
</feature>
<organism evidence="3 4">
    <name type="scientific">Roseisolibacter agri</name>
    <dbReference type="NCBI Taxonomy" id="2014610"/>
    <lineage>
        <taxon>Bacteria</taxon>
        <taxon>Pseudomonadati</taxon>
        <taxon>Gemmatimonadota</taxon>
        <taxon>Gemmatimonadia</taxon>
        <taxon>Gemmatimonadales</taxon>
        <taxon>Gemmatimonadaceae</taxon>
        <taxon>Roseisolibacter</taxon>
    </lineage>
</organism>
<evidence type="ECO:0000313" key="3">
    <source>
        <dbReference type="EMBL" id="GLC25019.1"/>
    </source>
</evidence>
<proteinExistence type="predicted"/>